<reference evidence="2 3" key="1">
    <citation type="submission" date="2020-08" db="EMBL/GenBank/DDBJ databases">
        <title>Genomic Encyclopedia of Type Strains, Phase IV (KMG-IV): sequencing the most valuable type-strain genomes for metagenomic binning, comparative biology and taxonomic classification.</title>
        <authorList>
            <person name="Goeker M."/>
        </authorList>
    </citation>
    <scope>NUCLEOTIDE SEQUENCE [LARGE SCALE GENOMIC DNA]</scope>
    <source>
        <strain evidence="2 3">DSM 26575</strain>
    </source>
</reference>
<protein>
    <recommendedName>
        <fullName evidence="1">Transposase DDE domain-containing protein</fullName>
    </recommendedName>
</protein>
<dbReference type="EMBL" id="JACIDW010000051">
    <property type="protein sequence ID" value="MBB3967378.1"/>
    <property type="molecule type" value="Genomic_DNA"/>
</dbReference>
<dbReference type="Proteomes" id="UP000582090">
    <property type="component" value="Unassembled WGS sequence"/>
</dbReference>
<evidence type="ECO:0000313" key="2">
    <source>
        <dbReference type="EMBL" id="MBB3967378.1"/>
    </source>
</evidence>
<name>A0A7W6CUG9_9HYPH</name>
<dbReference type="Pfam" id="PF13751">
    <property type="entry name" value="DDE_Tnp_1_6"/>
    <property type="match status" value="1"/>
</dbReference>
<keyword evidence="3" id="KW-1185">Reference proteome</keyword>
<evidence type="ECO:0000259" key="1">
    <source>
        <dbReference type="Pfam" id="PF13751"/>
    </source>
</evidence>
<evidence type="ECO:0000313" key="3">
    <source>
        <dbReference type="Proteomes" id="UP000582090"/>
    </source>
</evidence>
<accession>A0A7W6CUG9</accession>
<gene>
    <name evidence="2" type="ORF">GGQ67_005078</name>
</gene>
<dbReference type="InterPro" id="IPR025668">
    <property type="entry name" value="Tnp_DDE_dom"/>
</dbReference>
<organism evidence="2 3">
    <name type="scientific">Rhizobium metallidurans</name>
    <dbReference type="NCBI Taxonomy" id="1265931"/>
    <lineage>
        <taxon>Bacteria</taxon>
        <taxon>Pseudomonadati</taxon>
        <taxon>Pseudomonadota</taxon>
        <taxon>Alphaproteobacteria</taxon>
        <taxon>Hyphomicrobiales</taxon>
        <taxon>Rhizobiaceae</taxon>
        <taxon>Rhizobium/Agrobacterium group</taxon>
        <taxon>Rhizobium</taxon>
    </lineage>
</organism>
<comment type="caution">
    <text evidence="2">The sequence shown here is derived from an EMBL/GenBank/DDBJ whole genome shotgun (WGS) entry which is preliminary data.</text>
</comment>
<feature type="domain" description="Transposase DDE" evidence="1">
    <location>
        <begin position="18"/>
        <end position="100"/>
    </location>
</feature>
<sequence>MMRKSKFVHDAEVDGYRCPEGQLLTYATTDRNGYRHYTSDPAICRDCPLLASCTTNGKAVRTITRHVWADARERTDANRLKPWGKAVYKRRKETVERMRAAKAVCLELVISSKSMAYVMRYSDFPH</sequence>
<proteinExistence type="predicted"/>
<dbReference type="AlphaFoldDB" id="A0A7W6CUG9"/>